<evidence type="ECO:0000256" key="1">
    <source>
        <dbReference type="SAM" id="Phobius"/>
    </source>
</evidence>
<protein>
    <recommendedName>
        <fullName evidence="4">Apea-like HEPN domain-containing protein</fullName>
    </recommendedName>
</protein>
<dbReference type="Proteomes" id="UP000245735">
    <property type="component" value="Unassembled WGS sequence"/>
</dbReference>
<evidence type="ECO:0000313" key="3">
    <source>
        <dbReference type="Proteomes" id="UP000245735"/>
    </source>
</evidence>
<gene>
    <name evidence="2" type="ORF">DKZ35_10555</name>
</gene>
<evidence type="ECO:0008006" key="4">
    <source>
        <dbReference type="Google" id="ProtNLM"/>
    </source>
</evidence>
<sequence>MDIKAYKNLNGSNINEMHDYYASKVNKSVDANNDNLFIWMQEHITIYFIADSHSGFAFATHTVNQSKDQSKFVEVPHEVSETLAYETSLYSRKKINLLIQNSVLEFDHNESIIESSLTDNFISGKSFIEEWVQTEYIRADKTLKIPAKDLVTLDTAIIHQSKMRFKELLSTVNDEQFKAEFEEFLFGYNNKRFFLAASAMGSIIEHLIFIILTNYNAQNLLGTRRPTANKYLQALEKQKYFKFTDRDSRFIDSIFQTRNSISHYNSGGVLKAQCDLMLNGLEAIYRRFYLPSKAYQANH</sequence>
<keyword evidence="1" id="KW-0812">Transmembrane</keyword>
<keyword evidence="1" id="KW-1133">Transmembrane helix</keyword>
<feature type="transmembrane region" description="Helical" evidence="1">
    <location>
        <begin position="193"/>
        <end position="215"/>
    </location>
</feature>
<accession>A0ABD6Y3Z0</accession>
<dbReference type="AlphaFoldDB" id="A0ABD6Y3Z0"/>
<reference evidence="3" key="1">
    <citation type="journal article" date="2018" name="Front. Microbiol.">
        <title>Comparative Genomics of the Herbivore Gut Symbiont Lactobacillus reuteri Reveals Genetic Diversity and Lifestyle Adaptation.</title>
        <authorList>
            <person name="Zhao J."/>
        </authorList>
    </citation>
    <scope>NUCLEOTIDE SEQUENCE [LARGE SCALE GENOMIC DNA]</scope>
    <source>
        <strain evidence="3">LR9</strain>
    </source>
</reference>
<evidence type="ECO:0000313" key="2">
    <source>
        <dbReference type="EMBL" id="PWT36397.1"/>
    </source>
</evidence>
<dbReference type="RefSeq" id="WP_109976025.1">
    <property type="nucleotide sequence ID" value="NZ_JAYFIF010000092.1"/>
</dbReference>
<keyword evidence="1" id="KW-0472">Membrane</keyword>
<proteinExistence type="predicted"/>
<dbReference type="EMBL" id="QGHV01000095">
    <property type="protein sequence ID" value="PWT36397.1"/>
    <property type="molecule type" value="Genomic_DNA"/>
</dbReference>
<comment type="caution">
    <text evidence="2">The sequence shown here is derived from an EMBL/GenBank/DDBJ whole genome shotgun (WGS) entry which is preliminary data.</text>
</comment>
<organism evidence="2 3">
    <name type="scientific">Limosilactobacillus reuteri</name>
    <name type="common">Lactobacillus reuteri</name>
    <dbReference type="NCBI Taxonomy" id="1598"/>
    <lineage>
        <taxon>Bacteria</taxon>
        <taxon>Bacillati</taxon>
        <taxon>Bacillota</taxon>
        <taxon>Bacilli</taxon>
        <taxon>Lactobacillales</taxon>
        <taxon>Lactobacillaceae</taxon>
        <taxon>Limosilactobacillus</taxon>
    </lineage>
</organism>
<name>A0ABD6Y3Z0_LIMRT</name>